<dbReference type="OrthoDB" id="271448at2759"/>
<feature type="compositionally biased region" description="Low complexity" evidence="1">
    <location>
        <begin position="423"/>
        <end position="446"/>
    </location>
</feature>
<accession>A0A9Q9DN87</accession>
<feature type="compositionally biased region" description="Pro residues" evidence="1">
    <location>
        <begin position="320"/>
        <end position="329"/>
    </location>
</feature>
<feature type="compositionally biased region" description="Polar residues" evidence="1">
    <location>
        <begin position="456"/>
        <end position="469"/>
    </location>
</feature>
<dbReference type="AlphaFoldDB" id="A0A9Q9DN87"/>
<feature type="compositionally biased region" description="Basic and acidic residues" evidence="1">
    <location>
        <begin position="470"/>
        <end position="480"/>
    </location>
</feature>
<feature type="compositionally biased region" description="Basic and acidic residues" evidence="1">
    <location>
        <begin position="576"/>
        <end position="622"/>
    </location>
</feature>
<evidence type="ECO:0008006" key="4">
    <source>
        <dbReference type="Google" id="ProtNLM"/>
    </source>
</evidence>
<reference evidence="2" key="1">
    <citation type="submission" date="2021-12" db="EMBL/GenBank/DDBJ databases">
        <title>Curvularia clavata genome.</title>
        <authorList>
            <person name="Cao Y."/>
        </authorList>
    </citation>
    <scope>NUCLEOTIDE SEQUENCE</scope>
    <source>
        <strain evidence="2">Yc1106</strain>
    </source>
</reference>
<feature type="compositionally biased region" description="Polar residues" evidence="1">
    <location>
        <begin position="282"/>
        <end position="291"/>
    </location>
</feature>
<feature type="compositionally biased region" description="Basic and acidic residues" evidence="1">
    <location>
        <begin position="406"/>
        <end position="415"/>
    </location>
</feature>
<feature type="region of interest" description="Disordered" evidence="1">
    <location>
        <begin position="276"/>
        <end position="349"/>
    </location>
</feature>
<evidence type="ECO:0000256" key="1">
    <source>
        <dbReference type="SAM" id="MobiDB-lite"/>
    </source>
</evidence>
<organism evidence="2 3">
    <name type="scientific">Curvularia clavata</name>
    <dbReference type="NCBI Taxonomy" id="95742"/>
    <lineage>
        <taxon>Eukaryota</taxon>
        <taxon>Fungi</taxon>
        <taxon>Dikarya</taxon>
        <taxon>Ascomycota</taxon>
        <taxon>Pezizomycotina</taxon>
        <taxon>Dothideomycetes</taxon>
        <taxon>Pleosporomycetidae</taxon>
        <taxon>Pleosporales</taxon>
        <taxon>Pleosporineae</taxon>
        <taxon>Pleosporaceae</taxon>
        <taxon>Curvularia</taxon>
    </lineage>
</organism>
<protein>
    <recommendedName>
        <fullName evidence="4">RanBP2-type domain-containing protein</fullName>
    </recommendedName>
</protein>
<dbReference type="SUPFAM" id="SSF90209">
    <property type="entry name" value="Ran binding protein zinc finger-like"/>
    <property type="match status" value="1"/>
</dbReference>
<keyword evidence="3" id="KW-1185">Reference proteome</keyword>
<dbReference type="Gene3D" id="2.30.30.380">
    <property type="entry name" value="Zn-finger domain of Sec23/24"/>
    <property type="match status" value="1"/>
</dbReference>
<dbReference type="InterPro" id="IPR036443">
    <property type="entry name" value="Znf_RanBP2_sf"/>
</dbReference>
<dbReference type="EMBL" id="CP089274">
    <property type="protein sequence ID" value="USP73583.1"/>
    <property type="molecule type" value="Genomic_DNA"/>
</dbReference>
<feature type="region of interest" description="Disordered" evidence="1">
    <location>
        <begin position="372"/>
        <end position="622"/>
    </location>
</feature>
<evidence type="ECO:0000313" key="3">
    <source>
        <dbReference type="Proteomes" id="UP001056012"/>
    </source>
</evidence>
<gene>
    <name evidence="2" type="ORF">yc1106_00857</name>
</gene>
<name>A0A9Q9DN87_CURCL</name>
<dbReference type="Proteomes" id="UP001056012">
    <property type="component" value="Chromosome 1"/>
</dbReference>
<sequence length="622" mass="69863">MDFPRGHAALPLTEGDFLDFIYNYFKAEYYPIRSFWSTATAVPHQAERWVCMGHDLKPYEIRPAQAQAQKDIESLDYFTRKWNLDAGFVRGIVIRFATYKVHERLEKKLYECARLDLMVRKALKEKHLIDALWPSPAPRTIAKELLQQGVQVRQWYGDMFHKYFRVLHSLDEFQLRDEVDRHIKSSGNLMLLPDVEHLVFGNVDPIIPIIAKGAGYTNAKSRQRQDQGSVGFGAPGKFEIRFDAPAEVTDTYTKTVTRRCQCMKCGTNRDVHVVISVDPNPNAGTSGNTAQVKRPDVGPSNSRARRKYSTGYQMPNESEPAPPRQPPRPQRAGQETEIPRSSTPELKKQCSRCTFLNDPNLRVCEMCEAPLPETTITKPPSPAAVRRTPSHSHSASAPPPTAPNPRQEELKKEQRPSGPNRHSLSSSLFSIFPFSQQQQQHQQQQQENHAKLPATQEINTQPAISSTSRQEQRPQSKQGKETQAPAPVTTQAEPSAQHHDGASTPPTHSHDPQEPQLSRQPEMAMMPLTPSPPPSASKRPVPAGLPSNLMDDFVPVSPAFPKEEDEEEDAGWGSMSREEARQGREGSDDGEEEGARENEKGVFIDLDAVAREEADVWGDRDD</sequence>
<proteinExistence type="predicted"/>
<dbReference type="VEuPathDB" id="FungiDB:yc1106_00857"/>
<evidence type="ECO:0000313" key="2">
    <source>
        <dbReference type="EMBL" id="USP73583.1"/>
    </source>
</evidence>